<evidence type="ECO:0000313" key="3">
    <source>
        <dbReference type="Proteomes" id="UP000199651"/>
    </source>
</evidence>
<gene>
    <name evidence="2" type="ORF">SAMN05192558_110169</name>
</gene>
<reference evidence="3" key="1">
    <citation type="submission" date="2016-10" db="EMBL/GenBank/DDBJ databases">
        <authorList>
            <person name="Varghese N."/>
            <person name="Submissions S."/>
        </authorList>
    </citation>
    <scope>NUCLEOTIDE SEQUENCE [LARGE SCALE GENOMIC DNA]</scope>
    <source>
        <strain evidence="3">IBRC-M 10655</strain>
    </source>
</reference>
<proteinExistence type="predicted"/>
<keyword evidence="3" id="KW-1185">Reference proteome</keyword>
<organism evidence="2 3">
    <name type="scientific">Actinokineospora alba</name>
    <dbReference type="NCBI Taxonomy" id="504798"/>
    <lineage>
        <taxon>Bacteria</taxon>
        <taxon>Bacillati</taxon>
        <taxon>Actinomycetota</taxon>
        <taxon>Actinomycetes</taxon>
        <taxon>Pseudonocardiales</taxon>
        <taxon>Pseudonocardiaceae</taxon>
        <taxon>Actinokineospora</taxon>
    </lineage>
</organism>
<feature type="region of interest" description="Disordered" evidence="1">
    <location>
        <begin position="1"/>
        <end position="51"/>
    </location>
</feature>
<name>A0A1H0TSP1_9PSEU</name>
<accession>A0A1H0TSP1</accession>
<evidence type="ECO:0000313" key="2">
    <source>
        <dbReference type="EMBL" id="SDP56953.1"/>
    </source>
</evidence>
<dbReference type="STRING" id="504798.SAMN05421871_110169"/>
<evidence type="ECO:0008006" key="4">
    <source>
        <dbReference type="Google" id="ProtNLM"/>
    </source>
</evidence>
<feature type="region of interest" description="Disordered" evidence="1">
    <location>
        <begin position="88"/>
        <end position="108"/>
    </location>
</feature>
<sequence length="108" mass="11134">MVTGTGFRADTTGMRGSAKGFRSAGEQVGSARGELDAATVPEGTFGISGPGPMLAADLDNIMGRRRESVSRRQTGLVELATGIEANADAFDRAESDNTQGVERSGEGL</sequence>
<dbReference type="Proteomes" id="UP000199651">
    <property type="component" value="Unassembled WGS sequence"/>
</dbReference>
<dbReference type="EMBL" id="FNJB01000010">
    <property type="protein sequence ID" value="SDP56953.1"/>
    <property type="molecule type" value="Genomic_DNA"/>
</dbReference>
<dbReference type="AlphaFoldDB" id="A0A1H0TSP1"/>
<protein>
    <recommendedName>
        <fullName evidence="4">Excreted virulence factor EspC, type VII ESX diderm</fullName>
    </recommendedName>
</protein>
<evidence type="ECO:0000256" key="1">
    <source>
        <dbReference type="SAM" id="MobiDB-lite"/>
    </source>
</evidence>